<organism evidence="7 8">
    <name type="scientific">Fusarium tricinctum</name>
    <dbReference type="NCBI Taxonomy" id="61284"/>
    <lineage>
        <taxon>Eukaryota</taxon>
        <taxon>Fungi</taxon>
        <taxon>Dikarya</taxon>
        <taxon>Ascomycota</taxon>
        <taxon>Pezizomycotina</taxon>
        <taxon>Sordariomycetes</taxon>
        <taxon>Hypocreomycetidae</taxon>
        <taxon>Hypocreales</taxon>
        <taxon>Nectriaceae</taxon>
        <taxon>Fusarium</taxon>
        <taxon>Fusarium tricinctum species complex</taxon>
    </lineage>
</organism>
<keyword evidence="5" id="KW-0539">Nucleus</keyword>
<dbReference type="InterPro" id="IPR037525">
    <property type="entry name" value="Velvet_dom"/>
</dbReference>
<evidence type="ECO:0000259" key="6">
    <source>
        <dbReference type="PROSITE" id="PS51821"/>
    </source>
</evidence>
<keyword evidence="3" id="KW-0805">Transcription regulation</keyword>
<sequence length="78" mass="9020">LIGILISTLFINKDKYSEKGCFFYFLDLSCRIARLFRLKLSLTKIDPAPIIEMRRFPVLAEDNSDIFTVYAPKDFPGI</sequence>
<dbReference type="GO" id="GO:0005634">
    <property type="term" value="C:nucleus"/>
    <property type="evidence" value="ECO:0007669"/>
    <property type="project" value="UniProtKB-SubCell"/>
</dbReference>
<dbReference type="PANTHER" id="PTHR33572">
    <property type="entry name" value="SPORE DEVELOPMENT REGULATOR VOSA"/>
    <property type="match status" value="1"/>
</dbReference>
<keyword evidence="4" id="KW-0804">Transcription</keyword>
<evidence type="ECO:0000256" key="1">
    <source>
        <dbReference type="ARBA" id="ARBA00004123"/>
    </source>
</evidence>
<evidence type="ECO:0000256" key="2">
    <source>
        <dbReference type="ARBA" id="ARBA00022969"/>
    </source>
</evidence>
<accession>A0A8K0RK52</accession>
<keyword evidence="2" id="KW-0749">Sporulation</keyword>
<dbReference type="InterPro" id="IPR038491">
    <property type="entry name" value="Velvet_dom_sf"/>
</dbReference>
<evidence type="ECO:0000256" key="4">
    <source>
        <dbReference type="ARBA" id="ARBA00023163"/>
    </source>
</evidence>
<dbReference type="EMBL" id="JAGPXF010000008">
    <property type="protein sequence ID" value="KAH7232753.1"/>
    <property type="molecule type" value="Genomic_DNA"/>
</dbReference>
<dbReference type="PANTHER" id="PTHR33572:SF17">
    <property type="entry name" value="SEXUAL DEVELOPMENT REGULATOR VELC"/>
    <property type="match status" value="1"/>
</dbReference>
<dbReference type="PROSITE" id="PS51821">
    <property type="entry name" value="VELVET"/>
    <property type="match status" value="1"/>
</dbReference>
<gene>
    <name evidence="7" type="ORF">BKA59DRAFT_408241</name>
</gene>
<dbReference type="AlphaFoldDB" id="A0A8K0RK52"/>
<evidence type="ECO:0000313" key="7">
    <source>
        <dbReference type="EMBL" id="KAH7232753.1"/>
    </source>
</evidence>
<evidence type="ECO:0000256" key="3">
    <source>
        <dbReference type="ARBA" id="ARBA00023015"/>
    </source>
</evidence>
<dbReference type="Gene3D" id="2.60.40.3960">
    <property type="entry name" value="Velvet domain"/>
    <property type="match status" value="1"/>
</dbReference>
<dbReference type="Pfam" id="PF11754">
    <property type="entry name" value="Velvet"/>
    <property type="match status" value="1"/>
</dbReference>
<dbReference type="Proteomes" id="UP000813427">
    <property type="component" value="Unassembled WGS sequence"/>
</dbReference>
<protein>
    <submittedName>
        <fullName evidence="7">Velvet factor</fullName>
    </submittedName>
</protein>
<reference evidence="7" key="1">
    <citation type="journal article" date="2021" name="Nat. Commun.">
        <title>Genetic determinants of endophytism in the Arabidopsis root mycobiome.</title>
        <authorList>
            <person name="Mesny F."/>
            <person name="Miyauchi S."/>
            <person name="Thiergart T."/>
            <person name="Pickel B."/>
            <person name="Atanasova L."/>
            <person name="Karlsson M."/>
            <person name="Huettel B."/>
            <person name="Barry K.W."/>
            <person name="Haridas S."/>
            <person name="Chen C."/>
            <person name="Bauer D."/>
            <person name="Andreopoulos W."/>
            <person name="Pangilinan J."/>
            <person name="LaButti K."/>
            <person name="Riley R."/>
            <person name="Lipzen A."/>
            <person name="Clum A."/>
            <person name="Drula E."/>
            <person name="Henrissat B."/>
            <person name="Kohler A."/>
            <person name="Grigoriev I.V."/>
            <person name="Martin F.M."/>
            <person name="Hacquard S."/>
        </authorList>
    </citation>
    <scope>NUCLEOTIDE SEQUENCE</scope>
    <source>
        <strain evidence="7">MPI-SDFR-AT-0068</strain>
    </source>
</reference>
<keyword evidence="8" id="KW-1185">Reference proteome</keyword>
<dbReference type="InterPro" id="IPR021740">
    <property type="entry name" value="Velvet"/>
</dbReference>
<name>A0A8K0RK52_9HYPO</name>
<feature type="non-terminal residue" evidence="7">
    <location>
        <position position="1"/>
    </location>
</feature>
<evidence type="ECO:0000256" key="5">
    <source>
        <dbReference type="ARBA" id="ARBA00023242"/>
    </source>
</evidence>
<feature type="domain" description="Velvet" evidence="6">
    <location>
        <begin position="1"/>
        <end position="78"/>
    </location>
</feature>
<comment type="subcellular location">
    <subcellularLocation>
        <location evidence="1">Nucleus</location>
    </subcellularLocation>
</comment>
<comment type="caution">
    <text evidence="7">The sequence shown here is derived from an EMBL/GenBank/DDBJ whole genome shotgun (WGS) entry which is preliminary data.</text>
</comment>
<evidence type="ECO:0000313" key="8">
    <source>
        <dbReference type="Proteomes" id="UP000813427"/>
    </source>
</evidence>
<dbReference type="OrthoDB" id="5599552at2759"/>
<proteinExistence type="predicted"/>
<dbReference type="GO" id="GO:0030435">
    <property type="term" value="P:sporulation resulting in formation of a cellular spore"/>
    <property type="evidence" value="ECO:0007669"/>
    <property type="project" value="UniProtKB-KW"/>
</dbReference>